<dbReference type="PANTHER" id="PTHR33257">
    <property type="entry name" value="OS05G0165500 PROTEIN"/>
    <property type="match status" value="1"/>
</dbReference>
<evidence type="ECO:0000256" key="1">
    <source>
        <dbReference type="SAM" id="MobiDB-lite"/>
    </source>
</evidence>
<evidence type="ECO:0000313" key="2">
    <source>
        <dbReference type="EMBL" id="THG00808.1"/>
    </source>
</evidence>
<sequence>MEQAKMLSGGHDHAQKFLQIKQEDKFFSRLLSKESSKAEPSFRVLYYGGASGAVPFMWESQPGTPKHPLSDPSLPPLTPPPSYQSNPKSKSKQKISKPSFLSIIFPRITTKKNHVLPALSSSSFSTSCSSGSYSSSFAPMNNPFIHPRVCLSDQRSTFRFGVDDDDHGDGDARSPNSTLCFGVVFKEFWGSRSKMNVK</sequence>
<protein>
    <submittedName>
        <fullName evidence="2">Uncharacterized protein</fullName>
    </submittedName>
</protein>
<comment type="caution">
    <text evidence="2">The sequence shown here is derived from an EMBL/GenBank/DDBJ whole genome shotgun (WGS) entry which is preliminary data.</text>
</comment>
<organism evidence="2 3">
    <name type="scientific">Camellia sinensis var. sinensis</name>
    <name type="common">China tea</name>
    <dbReference type="NCBI Taxonomy" id="542762"/>
    <lineage>
        <taxon>Eukaryota</taxon>
        <taxon>Viridiplantae</taxon>
        <taxon>Streptophyta</taxon>
        <taxon>Embryophyta</taxon>
        <taxon>Tracheophyta</taxon>
        <taxon>Spermatophyta</taxon>
        <taxon>Magnoliopsida</taxon>
        <taxon>eudicotyledons</taxon>
        <taxon>Gunneridae</taxon>
        <taxon>Pentapetalae</taxon>
        <taxon>asterids</taxon>
        <taxon>Ericales</taxon>
        <taxon>Theaceae</taxon>
        <taxon>Camellia</taxon>
    </lineage>
</organism>
<dbReference type="Proteomes" id="UP000306102">
    <property type="component" value="Unassembled WGS sequence"/>
</dbReference>
<accession>A0A4S4DDS3</accession>
<dbReference type="AlphaFoldDB" id="A0A4S4DDS3"/>
<reference evidence="2 3" key="1">
    <citation type="journal article" date="2018" name="Proc. Natl. Acad. Sci. U.S.A.">
        <title>Draft genome sequence of Camellia sinensis var. sinensis provides insights into the evolution of the tea genome and tea quality.</title>
        <authorList>
            <person name="Wei C."/>
            <person name="Yang H."/>
            <person name="Wang S."/>
            <person name="Zhao J."/>
            <person name="Liu C."/>
            <person name="Gao L."/>
            <person name="Xia E."/>
            <person name="Lu Y."/>
            <person name="Tai Y."/>
            <person name="She G."/>
            <person name="Sun J."/>
            <person name="Cao H."/>
            <person name="Tong W."/>
            <person name="Gao Q."/>
            <person name="Li Y."/>
            <person name="Deng W."/>
            <person name="Jiang X."/>
            <person name="Wang W."/>
            <person name="Chen Q."/>
            <person name="Zhang S."/>
            <person name="Li H."/>
            <person name="Wu J."/>
            <person name="Wang P."/>
            <person name="Li P."/>
            <person name="Shi C."/>
            <person name="Zheng F."/>
            <person name="Jian J."/>
            <person name="Huang B."/>
            <person name="Shan D."/>
            <person name="Shi M."/>
            <person name="Fang C."/>
            <person name="Yue Y."/>
            <person name="Li F."/>
            <person name="Li D."/>
            <person name="Wei S."/>
            <person name="Han B."/>
            <person name="Jiang C."/>
            <person name="Yin Y."/>
            <person name="Xia T."/>
            <person name="Zhang Z."/>
            <person name="Bennetzen J.L."/>
            <person name="Zhao S."/>
            <person name="Wan X."/>
        </authorList>
    </citation>
    <scope>NUCLEOTIDE SEQUENCE [LARGE SCALE GENOMIC DNA]</scope>
    <source>
        <strain evidence="3">cv. Shuchazao</strain>
        <tissue evidence="2">Leaf</tissue>
    </source>
</reference>
<gene>
    <name evidence="2" type="ORF">TEA_027344</name>
</gene>
<keyword evidence="3" id="KW-1185">Reference proteome</keyword>
<dbReference type="PANTHER" id="PTHR33257:SF4">
    <property type="entry name" value="EXPRESSED PROTEIN"/>
    <property type="match status" value="1"/>
</dbReference>
<dbReference type="EMBL" id="SDRB02011586">
    <property type="protein sequence ID" value="THG00808.1"/>
    <property type="molecule type" value="Genomic_DNA"/>
</dbReference>
<feature type="region of interest" description="Disordered" evidence="1">
    <location>
        <begin position="57"/>
        <end position="95"/>
    </location>
</feature>
<feature type="compositionally biased region" description="Pro residues" evidence="1">
    <location>
        <begin position="73"/>
        <end position="82"/>
    </location>
</feature>
<name>A0A4S4DDS3_CAMSN</name>
<evidence type="ECO:0000313" key="3">
    <source>
        <dbReference type="Proteomes" id="UP000306102"/>
    </source>
</evidence>
<proteinExistence type="predicted"/>